<accession>R9AKG0</accession>
<feature type="region of interest" description="Disordered" evidence="1">
    <location>
        <begin position="90"/>
        <end position="227"/>
    </location>
</feature>
<keyword evidence="2" id="KW-1133">Transmembrane helix</keyword>
<dbReference type="RefSeq" id="XP_009266763.1">
    <property type="nucleotide sequence ID" value="XM_009268488.1"/>
</dbReference>
<dbReference type="HOGENOM" id="CLU_005984_2_0_1"/>
<feature type="transmembrane region" description="Helical" evidence="2">
    <location>
        <begin position="34"/>
        <end position="54"/>
    </location>
</feature>
<organism evidence="3 4">
    <name type="scientific">Wallemia ichthyophaga (strain EXF-994 / CBS 113033)</name>
    <dbReference type="NCBI Taxonomy" id="1299270"/>
    <lineage>
        <taxon>Eukaryota</taxon>
        <taxon>Fungi</taxon>
        <taxon>Dikarya</taxon>
        <taxon>Basidiomycota</taxon>
        <taxon>Wallemiomycotina</taxon>
        <taxon>Wallemiomycetes</taxon>
        <taxon>Wallemiales</taxon>
        <taxon>Wallemiaceae</taxon>
        <taxon>Wallemia</taxon>
    </lineage>
</organism>
<feature type="compositionally biased region" description="Low complexity" evidence="1">
    <location>
        <begin position="675"/>
        <end position="692"/>
    </location>
</feature>
<dbReference type="Pfam" id="PF08737">
    <property type="entry name" value="Rgp1"/>
    <property type="match status" value="1"/>
</dbReference>
<evidence type="ECO:0000313" key="3">
    <source>
        <dbReference type="EMBL" id="EOR02703.1"/>
    </source>
</evidence>
<proteinExistence type="predicted"/>
<dbReference type="PANTHER" id="PTHR12507">
    <property type="entry name" value="REDUCED GROWTH PHENOTYPE 1 RGP1, YEAST -RELATED"/>
    <property type="match status" value="1"/>
</dbReference>
<dbReference type="Proteomes" id="UP000014064">
    <property type="component" value="Unassembled WGS sequence"/>
</dbReference>
<evidence type="ECO:0000256" key="2">
    <source>
        <dbReference type="SAM" id="Phobius"/>
    </source>
</evidence>
<feature type="compositionally biased region" description="Pro residues" evidence="1">
    <location>
        <begin position="664"/>
        <end position="674"/>
    </location>
</feature>
<keyword evidence="2" id="KW-0472">Membrane</keyword>
<feature type="compositionally biased region" description="Polar residues" evidence="1">
    <location>
        <begin position="95"/>
        <end position="121"/>
    </location>
</feature>
<dbReference type="AlphaFoldDB" id="R9AKG0"/>
<evidence type="ECO:0000313" key="4">
    <source>
        <dbReference type="Proteomes" id="UP000014064"/>
    </source>
</evidence>
<sequence length="760" mass="83256">MSSPQPPGTNNQPQKSARDTAKTFNKFAKRDPSLYPLAGIIGSIVVVAGFFFMSKADSTKGERKFASQTWADRLSNKDSSLNEYKEEFRKAAGRQSLSVSTNHNNGGVLSNTRAQQAQLKQPPSRCGLVGKNSDPVPQNDVGIGKGRPSTLRHNRQVQSIDLSKRFSSAETLSSPSPPSSSSSPSSLSINSTQSPTRSPNLPWRHPHTRKASNLSTPTPTSSTMQDNSTYHKLNRNLKTPLLPNHEKILWATAQLCGKIELNRSLIKRSTMTNRRSSNVLGGGVLDDVKANPHKRSSTLFNFSLTNWFNHLNNSSNSNDTSNTTLSIWETRRSVLVVDKVLSPNQDTTITFQHTLPITLPPSYHGKIGKITYEFVVGTNKQNGNARVIKIPIKVLPNVTIDEESRRFDVLKPIMEINEEAIVKGGDVGYGSGADKQVVKANTPTNTPPSNTPSNSCFEKAYKYAQKLYLTTYDSMQRSSSTNSSGYDGPFENADIGTRVSEQCRTAIGISSRNSQKVTYEITKDDLNIAILSIVKSTFRLGESVLGKISINKPNTMCGKVLKLSATLESHEIANENYANLNQKHTINATRKVHSEFHQPLAIDLSEIGFSLDVPSHQSSDFKTSIFEVKWIIKLSFLVIIPVIVEDPQALSPRPSIGSLDSSPLPTPILQPMPRTPFTSSSSTSTPSSPSTTNLNLGNGFCAKSVNHLVNVDHIPNSFRSQDRLGGGDGKGKEELIQCQIPLNVLPNSTDYEPELCNILL</sequence>
<name>R9AKG0_WALI9</name>
<keyword evidence="4" id="KW-1185">Reference proteome</keyword>
<keyword evidence="2" id="KW-0812">Transmembrane</keyword>
<dbReference type="InterPro" id="IPR014848">
    <property type="entry name" value="Rgp1"/>
</dbReference>
<dbReference type="GeneID" id="20376217"/>
<feature type="compositionally biased region" description="Low complexity" evidence="1">
    <location>
        <begin position="168"/>
        <end position="196"/>
    </location>
</feature>
<dbReference type="eggNOG" id="KOG4469">
    <property type="taxonomic scope" value="Eukaryota"/>
</dbReference>
<dbReference type="OMA" id="STFDCQI"/>
<gene>
    <name evidence="3" type="ORF">J056_003265</name>
</gene>
<dbReference type="KEGG" id="wic:J056_003265"/>
<reference evidence="4" key="1">
    <citation type="journal article" date="2013" name="BMC Genomics">
        <title>Genome and transcriptome sequencing of the halophilic fungus Wallemia ichthyophaga: haloadaptations present and absent.</title>
        <authorList>
            <person name="Zajc J."/>
            <person name="Liu Y."/>
            <person name="Dai W."/>
            <person name="Yang Z."/>
            <person name="Hu J."/>
            <person name="Gostincar C."/>
            <person name="Gunde-Cimerman N."/>
        </authorList>
    </citation>
    <scope>NUCLEOTIDE SEQUENCE [LARGE SCALE GENOMIC DNA]</scope>
    <source>
        <strain evidence="4">EXF-994 / CBS 113033</strain>
    </source>
</reference>
<dbReference type="Gene3D" id="2.60.40.640">
    <property type="match status" value="1"/>
</dbReference>
<protein>
    <submittedName>
        <fullName evidence="3">Retrograde golgi family transport protein RGP1-like protein</fullName>
    </submittedName>
</protein>
<feature type="region of interest" description="Disordered" evidence="1">
    <location>
        <begin position="652"/>
        <end position="692"/>
    </location>
</feature>
<dbReference type="STRING" id="1299270.R9AKG0"/>
<dbReference type="EMBL" id="KE007227">
    <property type="protein sequence ID" value="EOR02703.1"/>
    <property type="molecule type" value="Genomic_DNA"/>
</dbReference>
<feature type="region of interest" description="Disordered" evidence="1">
    <location>
        <begin position="1"/>
        <end position="25"/>
    </location>
</feature>
<dbReference type="OrthoDB" id="1918at2759"/>
<evidence type="ECO:0000256" key="1">
    <source>
        <dbReference type="SAM" id="MobiDB-lite"/>
    </source>
</evidence>
<dbReference type="InterPro" id="IPR014752">
    <property type="entry name" value="Arrestin-like_C"/>
</dbReference>